<evidence type="ECO:0000256" key="1">
    <source>
        <dbReference type="SAM" id="MobiDB-lite"/>
    </source>
</evidence>
<evidence type="ECO:0000313" key="2">
    <source>
        <dbReference type="EMBL" id="GAA3029102.1"/>
    </source>
</evidence>
<sequence>MAVLRRAWFNLDLAGPSALHRRGRLRRVRLTPPGQVNRPDTGDVPDMRTTRTPPTSRTREPPEAAAYVAQACADCYPHCWPSPPSSACAMSKPSLITAKGVQRLVPTKRSRRPYAA</sequence>
<accession>A0ABP6L135</accession>
<gene>
    <name evidence="2" type="ORF">GCM10017559_64520</name>
</gene>
<keyword evidence="3" id="KW-1185">Reference proteome</keyword>
<organism evidence="2 3">
    <name type="scientific">Streptosporangium longisporum</name>
    <dbReference type="NCBI Taxonomy" id="46187"/>
    <lineage>
        <taxon>Bacteria</taxon>
        <taxon>Bacillati</taxon>
        <taxon>Actinomycetota</taxon>
        <taxon>Actinomycetes</taxon>
        <taxon>Streptosporangiales</taxon>
        <taxon>Streptosporangiaceae</taxon>
        <taxon>Streptosporangium</taxon>
    </lineage>
</organism>
<protein>
    <submittedName>
        <fullName evidence="2">Uncharacterized protein</fullName>
    </submittedName>
</protein>
<name>A0ABP6L135_9ACTN</name>
<reference evidence="3" key="1">
    <citation type="journal article" date="2019" name="Int. J. Syst. Evol. Microbiol.">
        <title>The Global Catalogue of Microorganisms (GCM) 10K type strain sequencing project: providing services to taxonomists for standard genome sequencing and annotation.</title>
        <authorList>
            <consortium name="The Broad Institute Genomics Platform"/>
            <consortium name="The Broad Institute Genome Sequencing Center for Infectious Disease"/>
            <person name="Wu L."/>
            <person name="Ma J."/>
        </authorList>
    </citation>
    <scope>NUCLEOTIDE SEQUENCE [LARGE SCALE GENOMIC DNA]</scope>
    <source>
        <strain evidence="3">JCM 3106</strain>
    </source>
</reference>
<comment type="caution">
    <text evidence="2">The sequence shown here is derived from an EMBL/GenBank/DDBJ whole genome shotgun (WGS) entry which is preliminary data.</text>
</comment>
<proteinExistence type="predicted"/>
<dbReference type="Proteomes" id="UP001499930">
    <property type="component" value="Unassembled WGS sequence"/>
</dbReference>
<evidence type="ECO:0000313" key="3">
    <source>
        <dbReference type="Proteomes" id="UP001499930"/>
    </source>
</evidence>
<dbReference type="EMBL" id="BAAAWD010000018">
    <property type="protein sequence ID" value="GAA3029102.1"/>
    <property type="molecule type" value="Genomic_DNA"/>
</dbReference>
<feature type="region of interest" description="Disordered" evidence="1">
    <location>
        <begin position="23"/>
        <end position="62"/>
    </location>
</feature>